<feature type="compositionally biased region" description="Low complexity" evidence="1">
    <location>
        <begin position="113"/>
        <end position="124"/>
    </location>
</feature>
<gene>
    <name evidence="2" type="ORF">BM221_010854</name>
</gene>
<dbReference type="InterPro" id="IPR021833">
    <property type="entry name" value="DUF3425"/>
</dbReference>
<name>A0A2N6N7S7_BEABA</name>
<proteinExistence type="predicted"/>
<evidence type="ECO:0008006" key="4">
    <source>
        <dbReference type="Google" id="ProtNLM"/>
    </source>
</evidence>
<evidence type="ECO:0000313" key="2">
    <source>
        <dbReference type="EMBL" id="PMB63325.1"/>
    </source>
</evidence>
<feature type="compositionally biased region" description="Basic residues" evidence="1">
    <location>
        <begin position="20"/>
        <end position="31"/>
    </location>
</feature>
<sequence>MESKSPPKPKRTLTKAQLGNKRRIDKLKHRENRAENKTRLENIERDISFLRHTIDDLVVHLRQLTTSDAAHHHHQHHHHQPPGSFHDGTQHTLHGLAGQLLCPPSAPKSELWSSSSDPTTPLSSAAVPATTAFQVTVAASTGGDQAPPFYDHLTERLYAQKVFPHQPLEAQIDIEALLAEIRGESLMVECRCGKQHSVDAQCTERIAVTMAVELGNMASGRGITAPRTPALTDMLLHHTDASPPLAVILSSILRQYDFTHVEALCGVFLLSYRLLRARWRFYPSSESMADVPAIMRPTQAQITIPHPKCLDFIPFPALRNYLCLNQHKDAQHKDAQHSVDLCLRSMWLVLPPGKTLMTKTESGGVELDPEFEILASDLRNWSMDSPWWETFPSCDSFSIEHGEAGIDDDFMGCFR</sequence>
<evidence type="ECO:0000256" key="1">
    <source>
        <dbReference type="SAM" id="MobiDB-lite"/>
    </source>
</evidence>
<evidence type="ECO:0000313" key="3">
    <source>
        <dbReference type="Proteomes" id="UP000235728"/>
    </source>
</evidence>
<feature type="region of interest" description="Disordered" evidence="1">
    <location>
        <begin position="106"/>
        <end position="125"/>
    </location>
</feature>
<dbReference type="Proteomes" id="UP000235728">
    <property type="component" value="Unassembled WGS sequence"/>
</dbReference>
<reference evidence="2 3" key="1">
    <citation type="journal article" date="2016" name="Appl. Microbiol. Biotechnol.">
        <title>Characterization of T-DNA insertion mutants with decreased virulence in the entomopathogenic fungus Beauveria bassiana JEF-007.</title>
        <authorList>
            <person name="Kim S."/>
            <person name="Lee S.J."/>
            <person name="Nai Y.S."/>
            <person name="Yu J.S."/>
            <person name="Lee M.R."/>
            <person name="Yang Y.T."/>
            <person name="Kim J.S."/>
        </authorList>
    </citation>
    <scope>NUCLEOTIDE SEQUENCE [LARGE SCALE GENOMIC DNA]</scope>
    <source>
        <strain evidence="2 3">JEF-007</strain>
    </source>
</reference>
<dbReference type="Pfam" id="PF11905">
    <property type="entry name" value="DUF3425"/>
    <property type="match status" value="1"/>
</dbReference>
<feature type="region of interest" description="Disordered" evidence="1">
    <location>
        <begin position="1"/>
        <end position="35"/>
    </location>
</feature>
<feature type="compositionally biased region" description="Basic residues" evidence="1">
    <location>
        <begin position="71"/>
        <end position="80"/>
    </location>
</feature>
<dbReference type="AlphaFoldDB" id="A0A2N6N7S7"/>
<dbReference type="OMA" id="QEHKLRM"/>
<dbReference type="PANTHER" id="PTHR37012:SF2">
    <property type="entry name" value="BZIP DOMAIN-CONTAINING PROTEIN-RELATED"/>
    <property type="match status" value="1"/>
</dbReference>
<feature type="region of interest" description="Disordered" evidence="1">
    <location>
        <begin position="68"/>
        <end position="89"/>
    </location>
</feature>
<accession>A0A2N6N7S7</accession>
<organism evidence="2 3">
    <name type="scientific">Beauveria bassiana</name>
    <name type="common">White muscardine disease fungus</name>
    <name type="synonym">Tritirachium shiotae</name>
    <dbReference type="NCBI Taxonomy" id="176275"/>
    <lineage>
        <taxon>Eukaryota</taxon>
        <taxon>Fungi</taxon>
        <taxon>Dikarya</taxon>
        <taxon>Ascomycota</taxon>
        <taxon>Pezizomycotina</taxon>
        <taxon>Sordariomycetes</taxon>
        <taxon>Hypocreomycetidae</taxon>
        <taxon>Hypocreales</taxon>
        <taxon>Cordycipitaceae</taxon>
        <taxon>Beauveria</taxon>
    </lineage>
</organism>
<dbReference type="PANTHER" id="PTHR37012">
    <property type="entry name" value="B-ZIP TRANSCRIPTION FACTOR (EUROFUNG)-RELATED"/>
    <property type="match status" value="1"/>
</dbReference>
<comment type="caution">
    <text evidence="2">The sequence shown here is derived from an EMBL/GenBank/DDBJ whole genome shotgun (WGS) entry which is preliminary data.</text>
</comment>
<protein>
    <recommendedName>
        <fullName evidence="4">BZIP transcription factor</fullName>
    </recommendedName>
</protein>
<dbReference type="EMBL" id="MRVG01000031">
    <property type="protein sequence ID" value="PMB63325.1"/>
    <property type="molecule type" value="Genomic_DNA"/>
</dbReference>